<comment type="catalytic activity">
    <reaction evidence="7 8">
        <text>L-aspartate + 2-oxoglutarate = oxaloacetate + L-glutamate</text>
        <dbReference type="Rhea" id="RHEA:21824"/>
        <dbReference type="ChEBI" id="CHEBI:16452"/>
        <dbReference type="ChEBI" id="CHEBI:16810"/>
        <dbReference type="ChEBI" id="CHEBI:29985"/>
        <dbReference type="ChEBI" id="CHEBI:29991"/>
        <dbReference type="EC" id="2.6.1.1"/>
    </reaction>
</comment>
<comment type="miscellaneous">
    <text evidence="8">In eukaryotes there are cytoplasmic, mitochondrial and chloroplastic isozymes.</text>
</comment>
<comment type="cofactor">
    <cofactor evidence="1">
        <name>pyridoxal 5'-phosphate</name>
        <dbReference type="ChEBI" id="CHEBI:597326"/>
    </cofactor>
</comment>
<feature type="domain" description="Aminotransferase class I/classII large" evidence="9">
    <location>
        <begin position="56"/>
        <end position="421"/>
    </location>
</feature>
<proteinExistence type="inferred from homology"/>
<dbReference type="Proteomes" id="UP000076842">
    <property type="component" value="Unassembled WGS sequence"/>
</dbReference>
<dbReference type="AlphaFoldDB" id="A0A165CZ65"/>
<dbReference type="PRINTS" id="PR00799">
    <property type="entry name" value="TRANSAMINASE"/>
</dbReference>
<keyword evidence="4 8" id="KW-0032">Aminotransferase</keyword>
<dbReference type="PANTHER" id="PTHR11879">
    <property type="entry name" value="ASPARTATE AMINOTRANSFERASE"/>
    <property type="match status" value="1"/>
</dbReference>
<dbReference type="OrthoDB" id="6752799at2759"/>
<evidence type="ECO:0000256" key="4">
    <source>
        <dbReference type="ARBA" id="ARBA00022576"/>
    </source>
</evidence>
<dbReference type="EC" id="2.6.1.1" evidence="8"/>
<keyword evidence="5 8" id="KW-0808">Transferase</keyword>
<dbReference type="STRING" id="1353952.A0A165CZ65"/>
<evidence type="ECO:0000256" key="1">
    <source>
        <dbReference type="ARBA" id="ARBA00001933"/>
    </source>
</evidence>
<comment type="subunit">
    <text evidence="3 8">Homodimer.</text>
</comment>
<dbReference type="InterPro" id="IPR015422">
    <property type="entry name" value="PyrdxlP-dep_Trfase_small"/>
</dbReference>
<dbReference type="InterPro" id="IPR004839">
    <property type="entry name" value="Aminotransferase_I/II_large"/>
</dbReference>
<dbReference type="InterPro" id="IPR015421">
    <property type="entry name" value="PyrdxlP-dep_Trfase_major"/>
</dbReference>
<evidence type="ECO:0000259" key="9">
    <source>
        <dbReference type="Pfam" id="PF00155"/>
    </source>
</evidence>
<protein>
    <recommendedName>
        <fullName evidence="8">Aspartate aminotransferase</fullName>
        <ecNumber evidence="8">2.6.1.1</ecNumber>
    </recommendedName>
</protein>
<dbReference type="InterPro" id="IPR004838">
    <property type="entry name" value="NHTrfase_class1_PyrdxlP-BS"/>
</dbReference>
<dbReference type="PANTHER" id="PTHR11879:SF22">
    <property type="entry name" value="ASPARTATE AMINOTRANSFERASE, MITOCHONDRIAL"/>
    <property type="match status" value="1"/>
</dbReference>
<dbReference type="InterPro" id="IPR015424">
    <property type="entry name" value="PyrdxlP-dep_Trfase"/>
</dbReference>
<evidence type="ECO:0000256" key="7">
    <source>
        <dbReference type="ARBA" id="ARBA00049185"/>
    </source>
</evidence>
<dbReference type="Pfam" id="PF00155">
    <property type="entry name" value="Aminotran_1_2"/>
    <property type="match status" value="1"/>
</dbReference>
<dbReference type="InParanoid" id="A0A165CZ65"/>
<evidence type="ECO:0000256" key="3">
    <source>
        <dbReference type="ARBA" id="ARBA00011738"/>
    </source>
</evidence>
<evidence type="ECO:0000256" key="6">
    <source>
        <dbReference type="ARBA" id="ARBA00022898"/>
    </source>
</evidence>
<gene>
    <name evidence="10" type="ORF">CALCODRAFT_460144</name>
</gene>
<dbReference type="FunFam" id="3.90.1150.10:FF:000001">
    <property type="entry name" value="Aspartate aminotransferase"/>
    <property type="match status" value="1"/>
</dbReference>
<sequence>MLARQLTPRSLSRAAAAAGAVSPARALSVWSAVPAGPPDPILGVTEAFRADTNPLKINLGVGAYRDGSGKPYILPSVAAAEAAFVGQADKEYLPITGLASFTSAAAKLAYGADSAPLKQGALAVTQSISGTGALRIGGAFLARFYPSSKTIYLPTPSWGNHTPIFRDSGLDVKQYRYFDKRTVGLDWAGMLDDIRAAPKGSIILLHACAHNPTGVDPTRAQWAELSHVLKEGNLFPFFDMAYQGFASGDIDADAFAPRHFVQQGHQIALCQSFAKNMGLYGERVGLFSLTTSSPEEKARVDSQLKILIRPLYSNPPVHGARIASAILNDPGLYKQWEGEVKGMADRIISMRTALYNLLTNTHHTPGDWSHIKSQIGMFSFTGLTQPQTEALAAKRSVYMTKDGRISMAGLNEGNIEYFAESVDGAVKGTL</sequence>
<dbReference type="EMBL" id="KV424094">
    <property type="protein sequence ID" value="KZT51719.1"/>
    <property type="molecule type" value="Genomic_DNA"/>
</dbReference>
<evidence type="ECO:0000313" key="10">
    <source>
        <dbReference type="EMBL" id="KZT51719.1"/>
    </source>
</evidence>
<organism evidence="10 11">
    <name type="scientific">Calocera cornea HHB12733</name>
    <dbReference type="NCBI Taxonomy" id="1353952"/>
    <lineage>
        <taxon>Eukaryota</taxon>
        <taxon>Fungi</taxon>
        <taxon>Dikarya</taxon>
        <taxon>Basidiomycota</taxon>
        <taxon>Agaricomycotina</taxon>
        <taxon>Dacrymycetes</taxon>
        <taxon>Dacrymycetales</taxon>
        <taxon>Dacrymycetaceae</taxon>
        <taxon>Calocera</taxon>
    </lineage>
</organism>
<dbReference type="FunFam" id="3.40.640.10:FF:000026">
    <property type="entry name" value="Aspartate aminotransferase"/>
    <property type="match status" value="1"/>
</dbReference>
<evidence type="ECO:0000256" key="8">
    <source>
        <dbReference type="RuleBase" id="RU000480"/>
    </source>
</evidence>
<comment type="similarity">
    <text evidence="2">Belongs to the class-I pyridoxal-phosphate-dependent aminotransferase family.</text>
</comment>
<evidence type="ECO:0000313" key="11">
    <source>
        <dbReference type="Proteomes" id="UP000076842"/>
    </source>
</evidence>
<dbReference type="InterPro" id="IPR000796">
    <property type="entry name" value="Asp_trans"/>
</dbReference>
<accession>A0A165CZ65</accession>
<name>A0A165CZ65_9BASI</name>
<dbReference type="SUPFAM" id="SSF53383">
    <property type="entry name" value="PLP-dependent transferases"/>
    <property type="match status" value="1"/>
</dbReference>
<keyword evidence="11" id="KW-1185">Reference proteome</keyword>
<dbReference type="GO" id="GO:0030170">
    <property type="term" value="F:pyridoxal phosphate binding"/>
    <property type="evidence" value="ECO:0007669"/>
    <property type="project" value="InterPro"/>
</dbReference>
<dbReference type="GO" id="GO:0005739">
    <property type="term" value="C:mitochondrion"/>
    <property type="evidence" value="ECO:0007669"/>
    <property type="project" value="TreeGrafter"/>
</dbReference>
<dbReference type="Gene3D" id="3.90.1150.10">
    <property type="entry name" value="Aspartate Aminotransferase, domain 1"/>
    <property type="match status" value="1"/>
</dbReference>
<dbReference type="Gene3D" id="3.40.640.10">
    <property type="entry name" value="Type I PLP-dependent aspartate aminotransferase-like (Major domain)"/>
    <property type="match status" value="1"/>
</dbReference>
<keyword evidence="6" id="KW-0663">Pyridoxal phosphate</keyword>
<dbReference type="GO" id="GO:0006533">
    <property type="term" value="P:L-aspartate catabolic process"/>
    <property type="evidence" value="ECO:0007669"/>
    <property type="project" value="TreeGrafter"/>
</dbReference>
<dbReference type="CDD" id="cd00609">
    <property type="entry name" value="AAT_like"/>
    <property type="match status" value="1"/>
</dbReference>
<dbReference type="GO" id="GO:0004069">
    <property type="term" value="F:L-aspartate:2-oxoglutarate aminotransferase activity"/>
    <property type="evidence" value="ECO:0007669"/>
    <property type="project" value="UniProtKB-EC"/>
</dbReference>
<dbReference type="FunCoup" id="A0A165CZ65">
    <property type="interactions" value="514"/>
</dbReference>
<dbReference type="PROSITE" id="PS00105">
    <property type="entry name" value="AA_TRANSFER_CLASS_1"/>
    <property type="match status" value="1"/>
</dbReference>
<evidence type="ECO:0000256" key="2">
    <source>
        <dbReference type="ARBA" id="ARBA00007441"/>
    </source>
</evidence>
<reference evidence="10 11" key="1">
    <citation type="journal article" date="2016" name="Mol. Biol. Evol.">
        <title>Comparative Genomics of Early-Diverging Mushroom-Forming Fungi Provides Insights into the Origins of Lignocellulose Decay Capabilities.</title>
        <authorList>
            <person name="Nagy L.G."/>
            <person name="Riley R."/>
            <person name="Tritt A."/>
            <person name="Adam C."/>
            <person name="Daum C."/>
            <person name="Floudas D."/>
            <person name="Sun H."/>
            <person name="Yadav J.S."/>
            <person name="Pangilinan J."/>
            <person name="Larsson K.H."/>
            <person name="Matsuura K."/>
            <person name="Barry K."/>
            <person name="Labutti K."/>
            <person name="Kuo R."/>
            <person name="Ohm R.A."/>
            <person name="Bhattacharya S.S."/>
            <person name="Shirouzu T."/>
            <person name="Yoshinaga Y."/>
            <person name="Martin F.M."/>
            <person name="Grigoriev I.V."/>
            <person name="Hibbett D.S."/>
        </authorList>
    </citation>
    <scope>NUCLEOTIDE SEQUENCE [LARGE SCALE GENOMIC DNA]</scope>
    <source>
        <strain evidence="10 11">HHB12733</strain>
    </source>
</reference>
<evidence type="ECO:0000256" key="5">
    <source>
        <dbReference type="ARBA" id="ARBA00022679"/>
    </source>
</evidence>
<dbReference type="NCBIfam" id="NF006719">
    <property type="entry name" value="PRK09257.1"/>
    <property type="match status" value="1"/>
</dbReference>